<protein>
    <submittedName>
        <fullName evidence="1">Uncharacterized protein</fullName>
    </submittedName>
</protein>
<evidence type="ECO:0000313" key="1">
    <source>
        <dbReference type="EMBL" id="KAK4539930.1"/>
    </source>
</evidence>
<evidence type="ECO:0000313" key="2">
    <source>
        <dbReference type="Proteomes" id="UP001324427"/>
    </source>
</evidence>
<proteinExistence type="predicted"/>
<gene>
    <name evidence="1" type="ORF">LTR36_009972</name>
</gene>
<dbReference type="AlphaFoldDB" id="A0AAV9J4P3"/>
<dbReference type="Proteomes" id="UP001324427">
    <property type="component" value="Unassembled WGS sequence"/>
</dbReference>
<dbReference type="EMBL" id="JAVFHQ010000079">
    <property type="protein sequence ID" value="KAK4539930.1"/>
    <property type="molecule type" value="Genomic_DNA"/>
</dbReference>
<sequence>MPSDTDVYTPSNDEVLAAVRDIRSTNPSLGHRLKRLMVVHNLYRIPEQAADADADANLPAINYPDDALAAQQKYKDESTRCFELYSRHPTYDFAVSPNADMAIVIGVRTLSS</sequence>
<reference evidence="1 2" key="1">
    <citation type="submission" date="2021-11" db="EMBL/GenBank/DDBJ databases">
        <title>Black yeast isolated from Biological Soil Crust.</title>
        <authorList>
            <person name="Kurbessoian T."/>
        </authorList>
    </citation>
    <scope>NUCLEOTIDE SEQUENCE [LARGE SCALE GENOMIC DNA]</scope>
    <source>
        <strain evidence="1 2">CCFEE 5522</strain>
    </source>
</reference>
<organism evidence="1 2">
    <name type="scientific">Oleoguttula mirabilis</name>
    <dbReference type="NCBI Taxonomy" id="1507867"/>
    <lineage>
        <taxon>Eukaryota</taxon>
        <taxon>Fungi</taxon>
        <taxon>Dikarya</taxon>
        <taxon>Ascomycota</taxon>
        <taxon>Pezizomycotina</taxon>
        <taxon>Dothideomycetes</taxon>
        <taxon>Dothideomycetidae</taxon>
        <taxon>Mycosphaerellales</taxon>
        <taxon>Teratosphaeriaceae</taxon>
        <taxon>Oleoguttula</taxon>
    </lineage>
</organism>
<keyword evidence="2" id="KW-1185">Reference proteome</keyword>
<comment type="caution">
    <text evidence="1">The sequence shown here is derived from an EMBL/GenBank/DDBJ whole genome shotgun (WGS) entry which is preliminary data.</text>
</comment>
<name>A0AAV9J4P3_9PEZI</name>
<accession>A0AAV9J4P3</accession>